<feature type="region of interest" description="Disordered" evidence="1">
    <location>
        <begin position="112"/>
        <end position="158"/>
    </location>
</feature>
<gene>
    <name evidence="3" type="ORF">K470DRAFT_45690</name>
</gene>
<sequence length="158" mass="17298">MSQFLISLHSRCVALCCVVSTIWTPTDHTTLTILSSWHSSLTMHGQCTGCPAFRETNQTCLPAEGLAPLRLQTLAVQINGRIGKRHFSDAPRFAERAARKLQLLGLKPTCLRSEVSHPNPRGEFGAPPTTLDPPRASDDFSNKSSRLTVSKPTGNVYL</sequence>
<dbReference type="AlphaFoldDB" id="A0A6A7C1C2"/>
<evidence type="ECO:0000256" key="2">
    <source>
        <dbReference type="SAM" id="SignalP"/>
    </source>
</evidence>
<reference evidence="3" key="1">
    <citation type="journal article" date="2020" name="Stud. Mycol.">
        <title>101 Dothideomycetes genomes: a test case for predicting lifestyles and emergence of pathogens.</title>
        <authorList>
            <person name="Haridas S."/>
            <person name="Albert R."/>
            <person name="Binder M."/>
            <person name="Bloem J."/>
            <person name="Labutti K."/>
            <person name="Salamov A."/>
            <person name="Andreopoulos B."/>
            <person name="Baker S."/>
            <person name="Barry K."/>
            <person name="Bills G."/>
            <person name="Bluhm B."/>
            <person name="Cannon C."/>
            <person name="Castanera R."/>
            <person name="Culley D."/>
            <person name="Daum C."/>
            <person name="Ezra D."/>
            <person name="Gonzalez J."/>
            <person name="Henrissat B."/>
            <person name="Kuo A."/>
            <person name="Liang C."/>
            <person name="Lipzen A."/>
            <person name="Lutzoni F."/>
            <person name="Magnuson J."/>
            <person name="Mondo S."/>
            <person name="Nolan M."/>
            <person name="Ohm R."/>
            <person name="Pangilinan J."/>
            <person name="Park H.-J."/>
            <person name="Ramirez L."/>
            <person name="Alfaro M."/>
            <person name="Sun H."/>
            <person name="Tritt A."/>
            <person name="Yoshinaga Y."/>
            <person name="Zwiers L.-H."/>
            <person name="Turgeon B."/>
            <person name="Goodwin S."/>
            <person name="Spatafora J."/>
            <person name="Crous P."/>
            <person name="Grigoriev I."/>
        </authorList>
    </citation>
    <scope>NUCLEOTIDE SEQUENCE</scope>
    <source>
        <strain evidence="3">CBS 480.64</strain>
    </source>
</reference>
<keyword evidence="4" id="KW-1185">Reference proteome</keyword>
<feature type="signal peptide" evidence="2">
    <location>
        <begin position="1"/>
        <end position="16"/>
    </location>
</feature>
<name>A0A6A7C1C2_9PEZI</name>
<protein>
    <submittedName>
        <fullName evidence="3">Uncharacterized protein</fullName>
    </submittedName>
</protein>
<accession>A0A6A7C1C2</accession>
<dbReference type="EMBL" id="MU005974">
    <property type="protein sequence ID" value="KAF2861264.1"/>
    <property type="molecule type" value="Genomic_DNA"/>
</dbReference>
<dbReference type="Proteomes" id="UP000799421">
    <property type="component" value="Unassembled WGS sequence"/>
</dbReference>
<proteinExistence type="predicted"/>
<feature type="compositionally biased region" description="Polar residues" evidence="1">
    <location>
        <begin position="142"/>
        <end position="158"/>
    </location>
</feature>
<evidence type="ECO:0000313" key="3">
    <source>
        <dbReference type="EMBL" id="KAF2861264.1"/>
    </source>
</evidence>
<feature type="chain" id="PRO_5025507892" evidence="2">
    <location>
        <begin position="17"/>
        <end position="158"/>
    </location>
</feature>
<organism evidence="3 4">
    <name type="scientific">Piedraia hortae CBS 480.64</name>
    <dbReference type="NCBI Taxonomy" id="1314780"/>
    <lineage>
        <taxon>Eukaryota</taxon>
        <taxon>Fungi</taxon>
        <taxon>Dikarya</taxon>
        <taxon>Ascomycota</taxon>
        <taxon>Pezizomycotina</taxon>
        <taxon>Dothideomycetes</taxon>
        <taxon>Dothideomycetidae</taxon>
        <taxon>Capnodiales</taxon>
        <taxon>Piedraiaceae</taxon>
        <taxon>Piedraia</taxon>
    </lineage>
</organism>
<keyword evidence="2" id="KW-0732">Signal</keyword>
<evidence type="ECO:0000256" key="1">
    <source>
        <dbReference type="SAM" id="MobiDB-lite"/>
    </source>
</evidence>
<evidence type="ECO:0000313" key="4">
    <source>
        <dbReference type="Proteomes" id="UP000799421"/>
    </source>
</evidence>